<keyword evidence="3" id="KW-0547">Nucleotide-binding</keyword>
<name>A0ABD6M8L8_9ENTR</name>
<feature type="transmembrane region" description="Helical" evidence="7">
    <location>
        <begin position="285"/>
        <end position="303"/>
    </location>
</feature>
<dbReference type="GO" id="GO:0005524">
    <property type="term" value="F:ATP binding"/>
    <property type="evidence" value="ECO:0007669"/>
    <property type="project" value="UniProtKB-KW"/>
</dbReference>
<dbReference type="InterPro" id="IPR003439">
    <property type="entry name" value="ABC_transporter-like_ATP-bd"/>
</dbReference>
<dbReference type="PANTHER" id="PTHR43394:SF1">
    <property type="entry name" value="ATP-BINDING CASSETTE SUB-FAMILY B MEMBER 10, MITOCHONDRIAL"/>
    <property type="match status" value="1"/>
</dbReference>
<protein>
    <submittedName>
        <fullName evidence="10">ATP-binding cassette domain-containing protein</fullName>
    </submittedName>
</protein>
<evidence type="ECO:0000256" key="5">
    <source>
        <dbReference type="ARBA" id="ARBA00022989"/>
    </source>
</evidence>
<evidence type="ECO:0000256" key="1">
    <source>
        <dbReference type="ARBA" id="ARBA00004651"/>
    </source>
</evidence>
<dbReference type="PROSITE" id="PS50929">
    <property type="entry name" value="ABC_TM1F"/>
    <property type="match status" value="1"/>
</dbReference>
<dbReference type="SUPFAM" id="SSF90123">
    <property type="entry name" value="ABC transporter transmembrane region"/>
    <property type="match status" value="1"/>
</dbReference>
<evidence type="ECO:0000313" key="11">
    <source>
        <dbReference type="Proteomes" id="UP000729009"/>
    </source>
</evidence>
<dbReference type="Gene3D" id="1.20.1560.10">
    <property type="entry name" value="ABC transporter type 1, transmembrane domain"/>
    <property type="match status" value="1"/>
</dbReference>
<feature type="transmembrane region" description="Helical" evidence="7">
    <location>
        <begin position="255"/>
        <end position="279"/>
    </location>
</feature>
<evidence type="ECO:0000259" key="8">
    <source>
        <dbReference type="PROSITE" id="PS50893"/>
    </source>
</evidence>
<keyword evidence="11" id="KW-1185">Reference proteome</keyword>
<reference evidence="10 11" key="1">
    <citation type="submission" date="2019-05" db="EMBL/GenBank/DDBJ databases">
        <title>Draft genomes of bacterial isolates retrieved from different Forrest soils.</title>
        <authorList>
            <person name="Soares-Castro P."/>
            <person name="Santos P.M."/>
        </authorList>
    </citation>
    <scope>NUCLEOTIDE SEQUENCE [LARGE SCALE GENOMIC DNA]</scope>
    <source>
        <strain evidence="10 11">UMG736</strain>
    </source>
</reference>
<evidence type="ECO:0000256" key="6">
    <source>
        <dbReference type="ARBA" id="ARBA00023136"/>
    </source>
</evidence>
<feature type="transmembrane region" description="Helical" evidence="7">
    <location>
        <begin position="180"/>
        <end position="200"/>
    </location>
</feature>
<comment type="subcellular location">
    <subcellularLocation>
        <location evidence="1">Cell membrane</location>
        <topology evidence="1">Multi-pass membrane protein</topology>
    </subcellularLocation>
</comment>
<dbReference type="AlphaFoldDB" id="A0ABD6M8L8"/>
<dbReference type="InterPro" id="IPR011527">
    <property type="entry name" value="ABC1_TM_dom"/>
</dbReference>
<sequence>MTNNSSSHSLWLLEQLSRIKGAKSLSRANALTFAKRLQEDASMPECQAWINFVFTEYGLQMQPWCEQPREEVLPMLALIPGKGACLVYGGTKEDGWLVDSVEGRQTVKRFVEGAIFIPVRAHVLSKQDRTAGSLLRAVFFEKKHWLAFATLATILGNLLALAVSLYSMQVYDRVIPTNGVSTLIVLTTAAAFAICLDLLLKLARSTIVNASLNGIDEKLSHGLFARLLRIRMDQFPPNVGSLASQLRGYETIRGFVSTLTLYLIADAPFALLFLVGIFFIGGAQLAGVVVIFLLLSLVSGLLFRRRIETAAHSGIGLGNRKHGMLIEAVEGAELIKANSASWQFQARWNAVSQNAIEHDGKVRKLSEMASYLGGAIQQASYIGLIACGAYVAGEANLTTGALVACSILSGRVLAPIGMLPGLLVQSGHSKAALKNLNAVFGLHSDNHDVLSPMIPDSISGRYNLRNVSFGYTPEIKSLTIPNLDIAAGEKIAILGTVGAGKSTLLRVLSGLYKPQEGQVLLDGLELQQISRQRLCDDLGYLPQQISLFSGTLRDNLLLGTPGCSDEKLLQVSRETGLLDLIGRHPKGFDLPIAEGGAGLSGGQRQLVSLTRLLLAEPALWLLDEPTASMDAATEERCLTALGSAMQDKHTVVIVTHKPALLGLVNRIIVMTPDGISLDGPRDLVLNHLKGNTRQLTTVKTETTEASLSAQNGSQRRI</sequence>
<feature type="transmembrane region" description="Helical" evidence="7">
    <location>
        <begin position="371"/>
        <end position="393"/>
    </location>
</feature>
<dbReference type="GO" id="GO:0005886">
    <property type="term" value="C:plasma membrane"/>
    <property type="evidence" value="ECO:0007669"/>
    <property type="project" value="UniProtKB-SubCell"/>
</dbReference>
<feature type="domain" description="ABC transmembrane type-1" evidence="9">
    <location>
        <begin position="147"/>
        <end position="425"/>
    </location>
</feature>
<keyword evidence="4 10" id="KW-0067">ATP-binding</keyword>
<dbReference type="PROSITE" id="PS50893">
    <property type="entry name" value="ABC_TRANSPORTER_2"/>
    <property type="match status" value="1"/>
</dbReference>
<keyword evidence="5 7" id="KW-1133">Transmembrane helix</keyword>
<evidence type="ECO:0000256" key="2">
    <source>
        <dbReference type="ARBA" id="ARBA00022692"/>
    </source>
</evidence>
<keyword evidence="6 7" id="KW-0472">Membrane</keyword>
<dbReference type="Pfam" id="PF00664">
    <property type="entry name" value="ABC_membrane"/>
    <property type="match status" value="1"/>
</dbReference>
<dbReference type="Pfam" id="PF00005">
    <property type="entry name" value="ABC_tran"/>
    <property type="match status" value="1"/>
</dbReference>
<evidence type="ECO:0000256" key="4">
    <source>
        <dbReference type="ARBA" id="ARBA00022840"/>
    </source>
</evidence>
<feature type="domain" description="ABC transporter" evidence="8">
    <location>
        <begin position="462"/>
        <end position="697"/>
    </location>
</feature>
<proteinExistence type="predicted"/>
<dbReference type="RefSeq" id="WP_174361515.1">
    <property type="nucleotide sequence ID" value="NZ_SUQN01000011.1"/>
</dbReference>
<comment type="caution">
    <text evidence="10">The sequence shown here is derived from an EMBL/GenBank/DDBJ whole genome shotgun (WGS) entry which is preliminary data.</text>
</comment>
<dbReference type="InterPro" id="IPR003593">
    <property type="entry name" value="AAA+_ATPase"/>
</dbReference>
<dbReference type="SMART" id="SM00382">
    <property type="entry name" value="AAA"/>
    <property type="match status" value="1"/>
</dbReference>
<dbReference type="PANTHER" id="PTHR43394">
    <property type="entry name" value="ATP-DEPENDENT PERMEASE MDL1, MITOCHONDRIAL"/>
    <property type="match status" value="1"/>
</dbReference>
<evidence type="ECO:0000256" key="3">
    <source>
        <dbReference type="ARBA" id="ARBA00022741"/>
    </source>
</evidence>
<evidence type="ECO:0000256" key="7">
    <source>
        <dbReference type="SAM" id="Phobius"/>
    </source>
</evidence>
<dbReference type="InterPro" id="IPR027417">
    <property type="entry name" value="P-loop_NTPase"/>
</dbReference>
<keyword evidence="2 7" id="KW-0812">Transmembrane</keyword>
<accession>A0ABD6M8L8</accession>
<dbReference type="EMBL" id="SUQN01000011">
    <property type="protein sequence ID" value="NTZ52941.1"/>
    <property type="molecule type" value="Genomic_DNA"/>
</dbReference>
<dbReference type="Gene3D" id="3.40.50.300">
    <property type="entry name" value="P-loop containing nucleotide triphosphate hydrolases"/>
    <property type="match status" value="1"/>
</dbReference>
<evidence type="ECO:0000313" key="10">
    <source>
        <dbReference type="EMBL" id="NTZ52941.1"/>
    </source>
</evidence>
<dbReference type="SUPFAM" id="SSF52540">
    <property type="entry name" value="P-loop containing nucleoside triphosphate hydrolases"/>
    <property type="match status" value="1"/>
</dbReference>
<organism evidence="10 11">
    <name type="scientific">Citrobacter gillenii</name>
    <dbReference type="NCBI Taxonomy" id="67828"/>
    <lineage>
        <taxon>Bacteria</taxon>
        <taxon>Pseudomonadati</taxon>
        <taxon>Pseudomonadota</taxon>
        <taxon>Gammaproteobacteria</taxon>
        <taxon>Enterobacterales</taxon>
        <taxon>Enterobacteriaceae</taxon>
        <taxon>Citrobacter</taxon>
        <taxon>Citrobacter freundii complex</taxon>
    </lineage>
</organism>
<gene>
    <name evidence="10" type="ORF">FCH32_21985</name>
</gene>
<dbReference type="InterPro" id="IPR036640">
    <property type="entry name" value="ABC1_TM_sf"/>
</dbReference>
<dbReference type="InterPro" id="IPR039421">
    <property type="entry name" value="Type_1_exporter"/>
</dbReference>
<dbReference type="Proteomes" id="UP000729009">
    <property type="component" value="Unassembled WGS sequence"/>
</dbReference>
<evidence type="ECO:0000259" key="9">
    <source>
        <dbReference type="PROSITE" id="PS50929"/>
    </source>
</evidence>
<feature type="transmembrane region" description="Helical" evidence="7">
    <location>
        <begin position="145"/>
        <end position="168"/>
    </location>
</feature>